<organism evidence="1 2">
    <name type="scientific">Daphnia magna</name>
    <dbReference type="NCBI Taxonomy" id="35525"/>
    <lineage>
        <taxon>Eukaryota</taxon>
        <taxon>Metazoa</taxon>
        <taxon>Ecdysozoa</taxon>
        <taxon>Arthropoda</taxon>
        <taxon>Crustacea</taxon>
        <taxon>Branchiopoda</taxon>
        <taxon>Diplostraca</taxon>
        <taxon>Cladocera</taxon>
        <taxon>Anomopoda</taxon>
        <taxon>Daphniidae</taxon>
        <taxon>Daphnia</taxon>
    </lineage>
</organism>
<sequence length="116" mass="13544">LGLHVLPYCNDRTVVHDYFPVHTAKSVSEFITRSGMKVMEDWPRKSGDLMPLETVYRQMIKKLSGTLVFNEHDLWCELHKCWNVMDREAYLIETIYTLPKRLVKVVKAEGGWSNDS</sequence>
<gene>
    <name evidence="1" type="ORF">APZ42_009241</name>
</gene>
<name>A0A164E4R3_9CRUS</name>
<dbReference type="InterPro" id="IPR036397">
    <property type="entry name" value="RNaseH_sf"/>
</dbReference>
<proteinExistence type="predicted"/>
<feature type="non-terminal residue" evidence="1">
    <location>
        <position position="1"/>
    </location>
</feature>
<keyword evidence="2" id="KW-1185">Reference proteome</keyword>
<dbReference type="Gene3D" id="3.30.420.10">
    <property type="entry name" value="Ribonuclease H-like superfamily/Ribonuclease H"/>
    <property type="match status" value="1"/>
</dbReference>
<comment type="caution">
    <text evidence="1">The sequence shown here is derived from an EMBL/GenBank/DDBJ whole genome shotgun (WGS) entry which is preliminary data.</text>
</comment>
<accession>A0A164E4R3</accession>
<reference evidence="1 2" key="1">
    <citation type="submission" date="2016-03" db="EMBL/GenBank/DDBJ databases">
        <title>EvidentialGene: Evidence-directed Construction of Genes on Genomes.</title>
        <authorList>
            <person name="Gilbert D.G."/>
            <person name="Choi J.-H."/>
            <person name="Mockaitis K."/>
            <person name="Colbourne J."/>
            <person name="Pfrender M."/>
        </authorList>
    </citation>
    <scope>NUCLEOTIDE SEQUENCE [LARGE SCALE GENOMIC DNA]</scope>
    <source>
        <strain evidence="1 2">Xinb3</strain>
        <tissue evidence="1">Complete organism</tissue>
    </source>
</reference>
<dbReference type="Proteomes" id="UP000076858">
    <property type="component" value="Unassembled WGS sequence"/>
</dbReference>
<dbReference type="AlphaFoldDB" id="A0A164E4R3"/>
<evidence type="ECO:0008006" key="3">
    <source>
        <dbReference type="Google" id="ProtNLM"/>
    </source>
</evidence>
<evidence type="ECO:0000313" key="1">
    <source>
        <dbReference type="EMBL" id="KZR96426.1"/>
    </source>
</evidence>
<dbReference type="EMBL" id="LRGB01024972">
    <property type="protein sequence ID" value="KZR96426.1"/>
    <property type="molecule type" value="Genomic_DNA"/>
</dbReference>
<evidence type="ECO:0000313" key="2">
    <source>
        <dbReference type="Proteomes" id="UP000076858"/>
    </source>
</evidence>
<dbReference type="GO" id="GO:0003676">
    <property type="term" value="F:nucleic acid binding"/>
    <property type="evidence" value="ECO:0007669"/>
    <property type="project" value="InterPro"/>
</dbReference>
<protein>
    <recommendedName>
        <fullName evidence="3">Tc1-like transposase DDE domain-containing protein</fullName>
    </recommendedName>
</protein>